<keyword evidence="2" id="KW-1185">Reference proteome</keyword>
<accession>A0ACC2EMV0</accession>
<evidence type="ECO:0000313" key="2">
    <source>
        <dbReference type="Proteomes" id="UP001162992"/>
    </source>
</evidence>
<protein>
    <submittedName>
        <fullName evidence="1">Uncharacterized protein</fullName>
    </submittedName>
</protein>
<gene>
    <name evidence="1" type="ORF">O6H91_01G005600</name>
</gene>
<proteinExistence type="predicted"/>
<comment type="caution">
    <text evidence="1">The sequence shown here is derived from an EMBL/GenBank/DDBJ whole genome shotgun (WGS) entry which is preliminary data.</text>
</comment>
<dbReference type="EMBL" id="CM055092">
    <property type="protein sequence ID" value="KAJ7567756.1"/>
    <property type="molecule type" value="Genomic_DNA"/>
</dbReference>
<name>A0ACC2EMV0_DIPCM</name>
<evidence type="ECO:0000313" key="1">
    <source>
        <dbReference type="EMBL" id="KAJ7567756.1"/>
    </source>
</evidence>
<reference evidence="2" key="1">
    <citation type="journal article" date="2024" name="Proc. Natl. Acad. Sci. U.S.A.">
        <title>Extraordinary preservation of gene collinearity over three hundred million years revealed in homosporous lycophytes.</title>
        <authorList>
            <person name="Li C."/>
            <person name="Wickell D."/>
            <person name="Kuo L.Y."/>
            <person name="Chen X."/>
            <person name="Nie B."/>
            <person name="Liao X."/>
            <person name="Peng D."/>
            <person name="Ji J."/>
            <person name="Jenkins J."/>
            <person name="Williams M."/>
            <person name="Shu S."/>
            <person name="Plott C."/>
            <person name="Barry K."/>
            <person name="Rajasekar S."/>
            <person name="Grimwood J."/>
            <person name="Han X."/>
            <person name="Sun S."/>
            <person name="Hou Z."/>
            <person name="He W."/>
            <person name="Dai G."/>
            <person name="Sun C."/>
            <person name="Schmutz J."/>
            <person name="Leebens-Mack J.H."/>
            <person name="Li F.W."/>
            <person name="Wang L."/>
        </authorList>
    </citation>
    <scope>NUCLEOTIDE SEQUENCE [LARGE SCALE GENOMIC DNA]</scope>
    <source>
        <strain evidence="2">cv. PW_Plant_1</strain>
    </source>
</reference>
<dbReference type="Proteomes" id="UP001162992">
    <property type="component" value="Chromosome 1"/>
</dbReference>
<organism evidence="1 2">
    <name type="scientific">Diphasiastrum complanatum</name>
    <name type="common">Issler's clubmoss</name>
    <name type="synonym">Lycopodium complanatum</name>
    <dbReference type="NCBI Taxonomy" id="34168"/>
    <lineage>
        <taxon>Eukaryota</taxon>
        <taxon>Viridiplantae</taxon>
        <taxon>Streptophyta</taxon>
        <taxon>Embryophyta</taxon>
        <taxon>Tracheophyta</taxon>
        <taxon>Lycopodiopsida</taxon>
        <taxon>Lycopodiales</taxon>
        <taxon>Lycopodiaceae</taxon>
        <taxon>Lycopodioideae</taxon>
        <taxon>Diphasiastrum</taxon>
    </lineage>
</organism>
<sequence>MAQALRRASASAGHSALRYMQAAQQSKRLIFCASRGTAAAAAASSWDKGSLTQVLFGCSRQSLVRCMSSGSDGGLLRVLKSEIEFESEQDKAQAIEKTPPKPFTLHDKPGTQEIVIRRSYGSEDIAITCVFQNDPYANTPEEDDDQADEDDDDEQVTPESVHMTVSISKGGDKPVLEISSVTSGEDVSIERVAYLENPSDKELVYDGPEFVELDEELQKQFQRFLESRGVNEELGHFLMQYMPEKERQEYVRWLKNVEAFIKV</sequence>